<evidence type="ECO:0000256" key="7">
    <source>
        <dbReference type="SAM" id="Phobius"/>
    </source>
</evidence>
<dbReference type="InterPro" id="IPR020846">
    <property type="entry name" value="MFS_dom"/>
</dbReference>
<protein>
    <submittedName>
        <fullName evidence="10">MFS transporter</fullName>
    </submittedName>
</protein>
<accession>A0A2K2U270</accession>
<feature type="transmembrane region" description="Helical" evidence="7">
    <location>
        <begin position="354"/>
        <end position="373"/>
    </location>
</feature>
<feature type="transmembrane region" description="Helical" evidence="7">
    <location>
        <begin position="41"/>
        <end position="62"/>
    </location>
</feature>
<keyword evidence="4 7" id="KW-0812">Transmembrane</keyword>
<dbReference type="Gene3D" id="1.20.1250.20">
    <property type="entry name" value="MFS general substrate transporter like domains"/>
    <property type="match status" value="1"/>
</dbReference>
<keyword evidence="11" id="KW-1185">Reference proteome</keyword>
<keyword evidence="2" id="KW-0813">Transport</keyword>
<reference evidence="10 11" key="1">
    <citation type="journal article" date="2018" name="Int. J. Syst. Evol. Microbiol.">
        <title>Rubneribacter badeniensis gen. nov., sp. nov. and Enteroscipio rubneri gen. nov., sp. nov., new members of the Eggerthellaceae isolated from human faeces.</title>
        <authorList>
            <person name="Danylec N."/>
            <person name="Gobl A."/>
            <person name="Stoll D.A."/>
            <person name="Hetzer B."/>
            <person name="Kulling S.E."/>
            <person name="Huch M."/>
        </authorList>
    </citation>
    <scope>NUCLEOTIDE SEQUENCE [LARGE SCALE GENOMIC DNA]</scope>
    <source>
        <strain evidence="10 11">ResAG-85</strain>
    </source>
</reference>
<gene>
    <name evidence="10" type="ORF">C2L80_12805</name>
    <name evidence="9" type="ORF">K8V16_00340</name>
</gene>
<comment type="caution">
    <text evidence="10">The sequence shown here is derived from an EMBL/GenBank/DDBJ whole genome shotgun (WGS) entry which is preliminary data.</text>
</comment>
<name>A0A2K2U270_9ACTN</name>
<feature type="transmembrane region" description="Helical" evidence="7">
    <location>
        <begin position="225"/>
        <end position="252"/>
    </location>
</feature>
<sequence length="422" mass="43598">MESLISRSFVSLVIVQIASLFGSAVLRFALPLYVLDLTESATLMAAVTAAAWLPYIVLTPIGGVAADRVNKKRIMAALDAIMAATCVVYLGFEGAIDLVGLSVFALVVLYAAQSVYQPTVQATVPFLVPRQGVVRATAVVSQISALSGLVGPVVGGLVFGLFGIGPVVAVSGVAFALSAVLIVTTVRIPHDAVERSDAGVIRTVLGDISESLSFLRRDRPVILKAIFLAAGINLTLTALILVGTPVIVTQVLGLPNQYMGFAEGALALGGLAGGIAVGALASRLKIERAPLLLLLATLALVPVAAVLGVPMDPLVAYGVLVVSLFASMACATMFSIQAVSFVQMETPGHLVGKVIALMMSLANCAQPVGQLVYGGLFDALRADLVPVVLGTAAVSFAIGLATWRVLGRGLRDVEPERSIECD</sequence>
<dbReference type="Proteomes" id="UP000236488">
    <property type="component" value="Unassembled WGS sequence"/>
</dbReference>
<dbReference type="InterPro" id="IPR011701">
    <property type="entry name" value="MFS"/>
</dbReference>
<dbReference type="CDD" id="cd06173">
    <property type="entry name" value="MFS_MefA_like"/>
    <property type="match status" value="1"/>
</dbReference>
<dbReference type="GO" id="GO:0022857">
    <property type="term" value="F:transmembrane transporter activity"/>
    <property type="evidence" value="ECO:0007669"/>
    <property type="project" value="InterPro"/>
</dbReference>
<keyword evidence="6 7" id="KW-0472">Membrane</keyword>
<evidence type="ECO:0000313" key="10">
    <source>
        <dbReference type="EMBL" id="PNV64280.1"/>
    </source>
</evidence>
<evidence type="ECO:0000256" key="4">
    <source>
        <dbReference type="ARBA" id="ARBA00022692"/>
    </source>
</evidence>
<evidence type="ECO:0000256" key="3">
    <source>
        <dbReference type="ARBA" id="ARBA00022475"/>
    </source>
</evidence>
<dbReference type="PROSITE" id="PS50850">
    <property type="entry name" value="MFS"/>
    <property type="match status" value="1"/>
</dbReference>
<feature type="transmembrane region" description="Helical" evidence="7">
    <location>
        <begin position="12"/>
        <end position="35"/>
    </location>
</feature>
<evidence type="ECO:0000256" key="5">
    <source>
        <dbReference type="ARBA" id="ARBA00022989"/>
    </source>
</evidence>
<evidence type="ECO:0000256" key="6">
    <source>
        <dbReference type="ARBA" id="ARBA00023136"/>
    </source>
</evidence>
<feature type="transmembrane region" description="Helical" evidence="7">
    <location>
        <begin position="168"/>
        <end position="186"/>
    </location>
</feature>
<reference evidence="9" key="3">
    <citation type="submission" date="2021-09" db="EMBL/GenBank/DDBJ databases">
        <authorList>
            <person name="Gilroy R."/>
        </authorList>
    </citation>
    <scope>NUCLEOTIDE SEQUENCE</scope>
    <source>
        <strain evidence="9">USAMLcec12-2067</strain>
    </source>
</reference>
<feature type="transmembrane region" description="Helical" evidence="7">
    <location>
        <begin position="258"/>
        <end position="279"/>
    </location>
</feature>
<feature type="domain" description="Major facilitator superfamily (MFS) profile" evidence="8">
    <location>
        <begin position="8"/>
        <end position="410"/>
    </location>
</feature>
<evidence type="ECO:0000313" key="9">
    <source>
        <dbReference type="EMBL" id="HJH42229.1"/>
    </source>
</evidence>
<comment type="subcellular location">
    <subcellularLocation>
        <location evidence="1">Cell membrane</location>
        <topology evidence="1">Multi-pass membrane protein</topology>
    </subcellularLocation>
</comment>
<feature type="transmembrane region" description="Helical" evidence="7">
    <location>
        <begin position="385"/>
        <end position="406"/>
    </location>
</feature>
<dbReference type="Proteomes" id="UP000789325">
    <property type="component" value="Unassembled WGS sequence"/>
</dbReference>
<proteinExistence type="predicted"/>
<dbReference type="EMBL" id="PPEL01000124">
    <property type="protein sequence ID" value="PNV64280.1"/>
    <property type="molecule type" value="Genomic_DNA"/>
</dbReference>
<dbReference type="AlphaFoldDB" id="A0A2K2U270"/>
<dbReference type="EMBL" id="DYZL01000007">
    <property type="protein sequence ID" value="HJH42229.1"/>
    <property type="molecule type" value="Genomic_DNA"/>
</dbReference>
<feature type="transmembrane region" description="Helical" evidence="7">
    <location>
        <begin position="98"/>
        <end position="116"/>
    </location>
</feature>
<keyword evidence="3" id="KW-1003">Cell membrane</keyword>
<organism evidence="10 11">
    <name type="scientific">Rubneribacter badeniensis</name>
    <dbReference type="NCBI Taxonomy" id="2070688"/>
    <lineage>
        <taxon>Bacteria</taxon>
        <taxon>Bacillati</taxon>
        <taxon>Actinomycetota</taxon>
        <taxon>Coriobacteriia</taxon>
        <taxon>Eggerthellales</taxon>
        <taxon>Eggerthellaceae</taxon>
        <taxon>Rubneribacter</taxon>
    </lineage>
</organism>
<dbReference type="RefSeq" id="WP_087198736.1">
    <property type="nucleotide sequence ID" value="NZ_PPEL01000124.1"/>
</dbReference>
<dbReference type="PANTHER" id="PTHR43266:SF9">
    <property type="entry name" value="PERMEASE, MAJOR FACILITATOR SUPERFAMILY-RELATED"/>
    <property type="match status" value="1"/>
</dbReference>
<evidence type="ECO:0000256" key="1">
    <source>
        <dbReference type="ARBA" id="ARBA00004651"/>
    </source>
</evidence>
<keyword evidence="5 7" id="KW-1133">Transmembrane helix</keyword>
<feature type="transmembrane region" description="Helical" evidence="7">
    <location>
        <begin position="315"/>
        <end position="342"/>
    </location>
</feature>
<dbReference type="InterPro" id="IPR036259">
    <property type="entry name" value="MFS_trans_sf"/>
</dbReference>
<dbReference type="Pfam" id="PF07690">
    <property type="entry name" value="MFS_1"/>
    <property type="match status" value="1"/>
</dbReference>
<dbReference type="PANTHER" id="PTHR43266">
    <property type="entry name" value="MACROLIDE-EFFLUX PROTEIN"/>
    <property type="match status" value="1"/>
</dbReference>
<evidence type="ECO:0000259" key="8">
    <source>
        <dbReference type="PROSITE" id="PS50850"/>
    </source>
</evidence>
<evidence type="ECO:0000256" key="2">
    <source>
        <dbReference type="ARBA" id="ARBA00022448"/>
    </source>
</evidence>
<dbReference type="SUPFAM" id="SSF103473">
    <property type="entry name" value="MFS general substrate transporter"/>
    <property type="match status" value="1"/>
</dbReference>
<dbReference type="GO" id="GO:0005886">
    <property type="term" value="C:plasma membrane"/>
    <property type="evidence" value="ECO:0007669"/>
    <property type="project" value="UniProtKB-SubCell"/>
</dbReference>
<feature type="transmembrane region" description="Helical" evidence="7">
    <location>
        <begin position="291"/>
        <end position="309"/>
    </location>
</feature>
<evidence type="ECO:0000313" key="11">
    <source>
        <dbReference type="Proteomes" id="UP000236488"/>
    </source>
</evidence>
<reference evidence="9" key="2">
    <citation type="journal article" date="2021" name="PeerJ">
        <title>Extensive microbial diversity within the chicken gut microbiome revealed by metagenomics and culture.</title>
        <authorList>
            <person name="Gilroy R."/>
            <person name="Ravi A."/>
            <person name="Getino M."/>
            <person name="Pursley I."/>
            <person name="Horton D.L."/>
            <person name="Alikhan N.F."/>
            <person name="Baker D."/>
            <person name="Gharbi K."/>
            <person name="Hall N."/>
            <person name="Watson M."/>
            <person name="Adriaenssens E.M."/>
            <person name="Foster-Nyarko E."/>
            <person name="Jarju S."/>
            <person name="Secka A."/>
            <person name="Antonio M."/>
            <person name="Oren A."/>
            <person name="Chaudhuri R.R."/>
            <person name="La Ragione R."/>
            <person name="Hildebrand F."/>
            <person name="Pallen M.J."/>
        </authorList>
    </citation>
    <scope>NUCLEOTIDE SEQUENCE</scope>
    <source>
        <strain evidence="9">USAMLcec12-2067</strain>
    </source>
</reference>